<sequence>MDILLLCFIKQLRPVGWHLFSVGT</sequence>
<dbReference type="EMBL" id="GBRH01244734">
    <property type="protein sequence ID" value="JAD53161.1"/>
    <property type="molecule type" value="Transcribed_RNA"/>
</dbReference>
<evidence type="ECO:0000313" key="1">
    <source>
        <dbReference type="EMBL" id="JAD53161.1"/>
    </source>
</evidence>
<reference evidence="1" key="2">
    <citation type="journal article" date="2015" name="Data Brief">
        <title>Shoot transcriptome of the giant reed, Arundo donax.</title>
        <authorList>
            <person name="Barrero R.A."/>
            <person name="Guerrero F.D."/>
            <person name="Moolhuijzen P."/>
            <person name="Goolsby J.A."/>
            <person name="Tidwell J."/>
            <person name="Bellgard S.E."/>
            <person name="Bellgard M.I."/>
        </authorList>
    </citation>
    <scope>NUCLEOTIDE SEQUENCE</scope>
    <source>
        <tissue evidence="1">Shoot tissue taken approximately 20 cm above the soil surface</tissue>
    </source>
</reference>
<name>A0A0A9APX9_ARUDO</name>
<reference evidence="1" key="1">
    <citation type="submission" date="2014-09" db="EMBL/GenBank/DDBJ databases">
        <authorList>
            <person name="Magalhaes I.L.F."/>
            <person name="Oliveira U."/>
            <person name="Santos F.R."/>
            <person name="Vidigal T.H.D.A."/>
            <person name="Brescovit A.D."/>
            <person name="Santos A.J."/>
        </authorList>
    </citation>
    <scope>NUCLEOTIDE SEQUENCE</scope>
    <source>
        <tissue evidence="1">Shoot tissue taken approximately 20 cm above the soil surface</tissue>
    </source>
</reference>
<accession>A0A0A9APX9</accession>
<dbReference type="AlphaFoldDB" id="A0A0A9APX9"/>
<organism evidence="1">
    <name type="scientific">Arundo donax</name>
    <name type="common">Giant reed</name>
    <name type="synonym">Donax arundinaceus</name>
    <dbReference type="NCBI Taxonomy" id="35708"/>
    <lineage>
        <taxon>Eukaryota</taxon>
        <taxon>Viridiplantae</taxon>
        <taxon>Streptophyta</taxon>
        <taxon>Embryophyta</taxon>
        <taxon>Tracheophyta</taxon>
        <taxon>Spermatophyta</taxon>
        <taxon>Magnoliopsida</taxon>
        <taxon>Liliopsida</taxon>
        <taxon>Poales</taxon>
        <taxon>Poaceae</taxon>
        <taxon>PACMAD clade</taxon>
        <taxon>Arundinoideae</taxon>
        <taxon>Arundineae</taxon>
        <taxon>Arundo</taxon>
    </lineage>
</organism>
<protein>
    <submittedName>
        <fullName evidence="1">Uncharacterized protein</fullName>
    </submittedName>
</protein>
<proteinExistence type="predicted"/>